<proteinExistence type="predicted"/>
<evidence type="ECO:0000313" key="3">
    <source>
        <dbReference type="EMBL" id="TDA40001.1"/>
    </source>
</evidence>
<evidence type="ECO:0000313" key="2">
    <source>
        <dbReference type="EMBL" id="RZN56342.1"/>
    </source>
</evidence>
<gene>
    <name evidence="3" type="ORF">DSO09_01345</name>
    <name evidence="2" type="ORF">EF809_02925</name>
</gene>
<comment type="caution">
    <text evidence="2">The sequence shown here is derived from an EMBL/GenBank/DDBJ whole genome shotgun (WGS) entry which is preliminary data.</text>
</comment>
<dbReference type="AlphaFoldDB" id="A0A520KFN4"/>
<dbReference type="EMBL" id="RXIH01000025">
    <property type="protein sequence ID" value="RZN56342.1"/>
    <property type="molecule type" value="Genomic_DNA"/>
</dbReference>
<evidence type="ECO:0000313" key="4">
    <source>
        <dbReference type="Proteomes" id="UP000316080"/>
    </source>
</evidence>
<feature type="transmembrane region" description="Helical" evidence="1">
    <location>
        <begin position="32"/>
        <end position="53"/>
    </location>
</feature>
<dbReference type="Proteomes" id="UP000317265">
    <property type="component" value="Unassembled WGS sequence"/>
</dbReference>
<evidence type="ECO:0000256" key="1">
    <source>
        <dbReference type="SAM" id="Phobius"/>
    </source>
</evidence>
<keyword evidence="1" id="KW-1133">Transmembrane helix</keyword>
<dbReference type="EMBL" id="QNVI01000016">
    <property type="protein sequence ID" value="TDA40001.1"/>
    <property type="molecule type" value="Genomic_DNA"/>
</dbReference>
<feature type="transmembrane region" description="Helical" evidence="1">
    <location>
        <begin position="59"/>
        <end position="83"/>
    </location>
</feature>
<sequence length="85" mass="9179">MMLGEITPSLIAFILGIIFGTQLNYKLTKGMIILLISFSIVASLLFGVFTFTYSIYGGYIAPGIGFSMPLITATIGIIIGKLLKR</sequence>
<evidence type="ECO:0000313" key="5">
    <source>
        <dbReference type="Proteomes" id="UP000317265"/>
    </source>
</evidence>
<keyword evidence="1" id="KW-0812">Transmembrane</keyword>
<protein>
    <submittedName>
        <fullName evidence="2">Uncharacterized protein</fullName>
    </submittedName>
</protein>
<accession>A0A520KFN4</accession>
<name>A0A520KFN4_9CREN</name>
<keyword evidence="1" id="KW-0472">Membrane</keyword>
<reference evidence="3 5" key="1">
    <citation type="journal article" date="2019" name="Nat. Microbiol.">
        <title>Expanding anaerobic alkane metabolism in the domain of Archaea.</title>
        <authorList>
            <person name="Wang Y."/>
            <person name="Wegener G."/>
            <person name="Hou J."/>
            <person name="Wang F."/>
            <person name="Xiao X."/>
        </authorList>
    </citation>
    <scope>NUCLEOTIDE SEQUENCE [LARGE SCALE GENOMIC DNA]</scope>
    <source>
        <strain evidence="3">WYZ-LMO11</strain>
    </source>
</reference>
<reference evidence="2 4" key="2">
    <citation type="journal article" date="2019" name="Nat. Microbiol.">
        <title>Wide diversity of methane and short-chain alkane metabolisms in uncultured archaea.</title>
        <authorList>
            <person name="Borrel G."/>
            <person name="Adam P.S."/>
            <person name="McKay L.J."/>
            <person name="Chen L.X."/>
            <person name="Sierra-Garcia I.N."/>
            <person name="Sieber C.M."/>
            <person name="Letourneur Q."/>
            <person name="Ghozlane A."/>
            <person name="Andersen G.L."/>
            <person name="Li W.J."/>
            <person name="Hallam S.J."/>
            <person name="Muyzer G."/>
            <person name="de Oliveira V.M."/>
            <person name="Inskeep W.P."/>
            <person name="Banfield J.F."/>
            <person name="Gribaldo S."/>
        </authorList>
    </citation>
    <scope>NUCLEOTIDE SEQUENCE [LARGE SCALE GENOMIC DNA]</scope>
    <source>
        <strain evidence="2">Verst-YHS</strain>
    </source>
</reference>
<dbReference type="Proteomes" id="UP000316080">
    <property type="component" value="Unassembled WGS sequence"/>
</dbReference>
<feature type="transmembrane region" description="Helical" evidence="1">
    <location>
        <begin position="6"/>
        <end position="25"/>
    </location>
</feature>
<organism evidence="2 4">
    <name type="scientific">Thermoproteota archaeon</name>
    <dbReference type="NCBI Taxonomy" id="2056631"/>
    <lineage>
        <taxon>Archaea</taxon>
        <taxon>Thermoproteota</taxon>
    </lineage>
</organism>